<evidence type="ECO:0000256" key="1">
    <source>
        <dbReference type="SAM" id="MobiDB-lite"/>
    </source>
</evidence>
<comment type="caution">
    <text evidence="2">The sequence shown here is derived from an EMBL/GenBank/DDBJ whole genome shotgun (WGS) entry which is preliminary data.</text>
</comment>
<gene>
    <name evidence="2" type="ORF">RSOL_239620</name>
</gene>
<reference evidence="3" key="1">
    <citation type="journal article" date="2014" name="Genome Announc.">
        <title>Draft genome sequence of the plant-pathogenic soil fungus Rhizoctonia solani anastomosis group 3 strain Rhs1AP.</title>
        <authorList>
            <person name="Cubeta M.A."/>
            <person name="Thomas E."/>
            <person name="Dean R.A."/>
            <person name="Jabaji S."/>
            <person name="Neate S.M."/>
            <person name="Tavantzis S."/>
            <person name="Toda T."/>
            <person name="Vilgalys R."/>
            <person name="Bharathan N."/>
            <person name="Fedorova-Abrams N."/>
            <person name="Pakala S.B."/>
            <person name="Pakala S.M."/>
            <person name="Zafar N."/>
            <person name="Joardar V."/>
            <person name="Losada L."/>
            <person name="Nierman W.C."/>
        </authorList>
    </citation>
    <scope>NUCLEOTIDE SEQUENCE [LARGE SCALE GENOMIC DNA]</scope>
    <source>
        <strain evidence="3">AG-3</strain>
    </source>
</reference>
<organism evidence="2 3">
    <name type="scientific">Rhizoctonia solani AG-3 Rhs1AP</name>
    <dbReference type="NCBI Taxonomy" id="1086054"/>
    <lineage>
        <taxon>Eukaryota</taxon>
        <taxon>Fungi</taxon>
        <taxon>Dikarya</taxon>
        <taxon>Basidiomycota</taxon>
        <taxon>Agaricomycotina</taxon>
        <taxon>Agaricomycetes</taxon>
        <taxon>Cantharellales</taxon>
        <taxon>Ceratobasidiaceae</taxon>
        <taxon>Rhizoctonia</taxon>
    </lineage>
</organism>
<proteinExistence type="predicted"/>
<feature type="compositionally biased region" description="Basic residues" evidence="1">
    <location>
        <begin position="90"/>
        <end position="100"/>
    </location>
</feature>
<name>A0A0A1UHK8_9AGAM</name>
<dbReference type="Proteomes" id="UP000030108">
    <property type="component" value="Unassembled WGS sequence"/>
</dbReference>
<evidence type="ECO:0000313" key="3">
    <source>
        <dbReference type="Proteomes" id="UP000030108"/>
    </source>
</evidence>
<dbReference type="OrthoDB" id="3253370at2759"/>
<feature type="region of interest" description="Disordered" evidence="1">
    <location>
        <begin position="90"/>
        <end position="111"/>
    </location>
</feature>
<dbReference type="EMBL" id="JATN01000321">
    <property type="protein sequence ID" value="EUC58222.1"/>
    <property type="molecule type" value="Genomic_DNA"/>
</dbReference>
<dbReference type="AlphaFoldDB" id="A0A0A1UHK8"/>
<evidence type="ECO:0000313" key="2">
    <source>
        <dbReference type="EMBL" id="EUC58222.1"/>
    </source>
</evidence>
<accession>A0A0A1UHK8</accession>
<sequence>MSSDKDSPDAPVWCTGSDPIEVELVTSGKTYSVDTDIAKRMGIIQEGHKTESPFKLADCTDQDFERVRLRSISKPTTHTHMHRPSCFARKTARARTHPRPNSHTLSKLCPSFPLSLPVNPHPTPSQLHSPTST</sequence>
<protein>
    <submittedName>
        <fullName evidence="2">Uncharacterized protein</fullName>
    </submittedName>
</protein>